<evidence type="ECO:0000313" key="2">
    <source>
        <dbReference type="Proteomes" id="UP001412067"/>
    </source>
</evidence>
<gene>
    <name evidence="1" type="ORF">KSP40_PGU009403</name>
</gene>
<protein>
    <submittedName>
        <fullName evidence="1">Uncharacterized protein</fullName>
    </submittedName>
</protein>
<dbReference type="EMBL" id="JBBWWR010000020">
    <property type="protein sequence ID" value="KAK8939623.1"/>
    <property type="molecule type" value="Genomic_DNA"/>
</dbReference>
<accession>A0ABR2LFN2</accession>
<name>A0ABR2LFN2_9ASPA</name>
<proteinExistence type="predicted"/>
<organism evidence="1 2">
    <name type="scientific">Platanthera guangdongensis</name>
    <dbReference type="NCBI Taxonomy" id="2320717"/>
    <lineage>
        <taxon>Eukaryota</taxon>
        <taxon>Viridiplantae</taxon>
        <taxon>Streptophyta</taxon>
        <taxon>Embryophyta</taxon>
        <taxon>Tracheophyta</taxon>
        <taxon>Spermatophyta</taxon>
        <taxon>Magnoliopsida</taxon>
        <taxon>Liliopsida</taxon>
        <taxon>Asparagales</taxon>
        <taxon>Orchidaceae</taxon>
        <taxon>Orchidoideae</taxon>
        <taxon>Orchideae</taxon>
        <taxon>Orchidinae</taxon>
        <taxon>Platanthera</taxon>
    </lineage>
</organism>
<reference evidence="1 2" key="1">
    <citation type="journal article" date="2022" name="Nat. Plants">
        <title>Genomes of leafy and leafless Platanthera orchids illuminate the evolution of mycoheterotrophy.</title>
        <authorList>
            <person name="Li M.H."/>
            <person name="Liu K.W."/>
            <person name="Li Z."/>
            <person name="Lu H.C."/>
            <person name="Ye Q.L."/>
            <person name="Zhang D."/>
            <person name="Wang J.Y."/>
            <person name="Li Y.F."/>
            <person name="Zhong Z.M."/>
            <person name="Liu X."/>
            <person name="Yu X."/>
            <person name="Liu D.K."/>
            <person name="Tu X.D."/>
            <person name="Liu B."/>
            <person name="Hao Y."/>
            <person name="Liao X.Y."/>
            <person name="Jiang Y.T."/>
            <person name="Sun W.H."/>
            <person name="Chen J."/>
            <person name="Chen Y.Q."/>
            <person name="Ai Y."/>
            <person name="Zhai J.W."/>
            <person name="Wu S.S."/>
            <person name="Zhou Z."/>
            <person name="Hsiao Y.Y."/>
            <person name="Wu W.L."/>
            <person name="Chen Y.Y."/>
            <person name="Lin Y.F."/>
            <person name="Hsu J.L."/>
            <person name="Li C.Y."/>
            <person name="Wang Z.W."/>
            <person name="Zhao X."/>
            <person name="Zhong W.Y."/>
            <person name="Ma X.K."/>
            <person name="Ma L."/>
            <person name="Huang J."/>
            <person name="Chen G.Z."/>
            <person name="Huang M.Z."/>
            <person name="Huang L."/>
            <person name="Peng D.H."/>
            <person name="Luo Y.B."/>
            <person name="Zou S.Q."/>
            <person name="Chen S.P."/>
            <person name="Lan S."/>
            <person name="Tsai W.C."/>
            <person name="Van de Peer Y."/>
            <person name="Liu Z.J."/>
        </authorList>
    </citation>
    <scope>NUCLEOTIDE SEQUENCE [LARGE SCALE GENOMIC DNA]</scope>
    <source>
        <strain evidence="1">Lor288</strain>
    </source>
</reference>
<evidence type="ECO:0000313" key="1">
    <source>
        <dbReference type="EMBL" id="KAK8939623.1"/>
    </source>
</evidence>
<comment type="caution">
    <text evidence="1">The sequence shown here is derived from an EMBL/GenBank/DDBJ whole genome shotgun (WGS) entry which is preliminary data.</text>
</comment>
<keyword evidence="2" id="KW-1185">Reference proteome</keyword>
<sequence>MNGIERVATSRLMNAAYVEIGIFGTVDNNISTAAGFSTQQYLGTAQNSYQKGIYSIIQWWSILIVAGRGRCSNPDPFNEASIAKQCLHYSVYMLLTGGLFIHVSFGN</sequence>
<dbReference type="Proteomes" id="UP001412067">
    <property type="component" value="Unassembled WGS sequence"/>
</dbReference>